<evidence type="ECO:0000259" key="14">
    <source>
        <dbReference type="SMART" id="SM01287"/>
    </source>
</evidence>
<dbReference type="InterPro" id="IPR011993">
    <property type="entry name" value="PH-like_dom_sf"/>
</dbReference>
<dbReference type="InterPro" id="IPR056595">
    <property type="entry name" value="Fact-SPT16_PH"/>
</dbReference>
<dbReference type="GO" id="GO:0006281">
    <property type="term" value="P:DNA repair"/>
    <property type="evidence" value="ECO:0007669"/>
    <property type="project" value="UniProtKB-UniRule"/>
</dbReference>
<dbReference type="Proteomes" id="UP000039324">
    <property type="component" value="Unassembled WGS sequence"/>
</dbReference>
<keyword evidence="9 10" id="KW-0539">Nucleus</keyword>
<evidence type="ECO:0000256" key="2">
    <source>
        <dbReference type="ARBA" id="ARBA00022454"/>
    </source>
</evidence>
<feature type="domain" description="Histone chaperone RTT106/FACT complex subunit SPT16-like middle" evidence="14">
    <location>
        <begin position="822"/>
        <end position="912"/>
    </location>
</feature>
<evidence type="ECO:0000256" key="1">
    <source>
        <dbReference type="ARBA" id="ARBA00010779"/>
    </source>
</evidence>
<feature type="domain" description="FACT complex subunit SPT16 middle" evidence="13">
    <location>
        <begin position="549"/>
        <end position="700"/>
    </location>
</feature>
<dbReference type="AlphaFoldDB" id="A0A0G4IKI3"/>
<protein>
    <recommendedName>
        <fullName evidence="10">FACT complex subunit</fullName>
    </recommendedName>
</protein>
<keyword evidence="16" id="KW-0496">Mitochondrion</keyword>
<evidence type="ECO:0000313" key="17">
    <source>
        <dbReference type="Proteomes" id="UP000039324"/>
    </source>
</evidence>
<keyword evidence="3 10" id="KW-0235">DNA replication</keyword>
<accession>A0A0G4IKI3</accession>
<proteinExistence type="inferred from homology"/>
<organism evidence="15 17">
    <name type="scientific">Plasmodiophora brassicae</name>
    <name type="common">Clubroot disease agent</name>
    <dbReference type="NCBI Taxonomy" id="37360"/>
    <lineage>
        <taxon>Eukaryota</taxon>
        <taxon>Sar</taxon>
        <taxon>Rhizaria</taxon>
        <taxon>Endomyxa</taxon>
        <taxon>Phytomyxea</taxon>
        <taxon>Plasmodiophorida</taxon>
        <taxon>Plasmodiophoridae</taxon>
        <taxon>Plasmodiophora</taxon>
    </lineage>
</organism>
<evidence type="ECO:0000259" key="12">
    <source>
        <dbReference type="SMART" id="SM01285"/>
    </source>
</evidence>
<dbReference type="GO" id="GO:0010468">
    <property type="term" value="P:regulation of gene expression"/>
    <property type="evidence" value="ECO:0007669"/>
    <property type="project" value="UniProtKB-ARBA"/>
</dbReference>
<dbReference type="GO" id="GO:0035101">
    <property type="term" value="C:FACT complex"/>
    <property type="evidence" value="ECO:0007669"/>
    <property type="project" value="UniProtKB-UniRule"/>
</dbReference>
<dbReference type="GO" id="GO:0006260">
    <property type="term" value="P:DNA replication"/>
    <property type="evidence" value="ECO:0007669"/>
    <property type="project" value="UniProtKB-KW"/>
</dbReference>
<comment type="subcellular location">
    <subcellularLocation>
        <location evidence="10">Nucleus</location>
    </subcellularLocation>
    <subcellularLocation>
        <location evidence="10">Chromosome</location>
    </subcellularLocation>
</comment>
<feature type="compositionally biased region" description="Polar residues" evidence="11">
    <location>
        <begin position="471"/>
        <end position="480"/>
    </location>
</feature>
<feature type="region of interest" description="Disordered" evidence="11">
    <location>
        <begin position="941"/>
        <end position="1037"/>
    </location>
</feature>
<feature type="compositionally biased region" description="Acidic residues" evidence="11">
    <location>
        <begin position="946"/>
        <end position="1002"/>
    </location>
</feature>
<name>A0A0G4IKI3_PLABS</name>
<keyword evidence="4 10" id="KW-0227">DNA damage</keyword>
<dbReference type="InterPro" id="IPR029148">
    <property type="entry name" value="FACT-SPT16_Nlobe"/>
</dbReference>
<reference evidence="16 18" key="2">
    <citation type="submission" date="2018-03" db="EMBL/GenBank/DDBJ databases">
        <authorList>
            <person name="Fogelqvist J."/>
        </authorList>
    </citation>
    <scope>NUCLEOTIDE SEQUENCE [LARGE SCALE GENOMIC DNA]</scope>
</reference>
<dbReference type="InterPro" id="IPR040258">
    <property type="entry name" value="Spt16"/>
</dbReference>
<gene>
    <name evidence="15" type="ORF">PBRA_004320</name>
    <name evidence="16" type="ORF">PLBR_LOCUS7679</name>
</gene>
<evidence type="ECO:0000256" key="9">
    <source>
        <dbReference type="ARBA" id="ARBA00023242"/>
    </source>
</evidence>
<keyword evidence="7 10" id="KW-0804">Transcription</keyword>
<sequence length="1037" mass="116067">MGDAAMDAGAFKARLAKLYALWKREPELFGGADVLVVVNGKADPDVIFRKTFALQLWLTGYELNDCAFLFTKNAMHVLSTKKKISMMGALVESSPVPLKLTSLSKDAKEIPSQISLFLKEISATSSSSSDERQVTIGMIVKEPPTAGPLAGIPDKIKTIPNSAIADSALGFSTAMASRDDKELDLVRNAAACSDLALQSQILPTIESSLDEGVSVTHEKLAEDADHLFSDGDEAQLSKLFKENKLDLDVGEVESCFTPIVQSGGEYNLKPSAFSSSESLSPDCIIVATGIRYSTYCSSVARTYMINPDKSLDTAYNVLLQVRDACLETMRVGAKASTVWAAATTAIKASPKASSLLPVFTRNCGFLTGQEYRDSAFILNSQNENRLRANMVFILSVGFSQLKFKGKSAALLLSDTVVVVESGPAQLLTKSKCKLKDVSYFLDAEDDGVDDVDVAAMIIDGDSSAGPRTRSSRASMANKGSAQQQQEKEEKRKRAQQELAERKLQLAVQKYSTGQDREIAPSSVERSRNAVIKAYATVRDYPRDVIPNQIYVDTQAECVLFPVNGRVLPVHVTFIKSVTKHEQGDFTYLRVNLTAPGTAQAAAALPAYADQTKVFIKELSFRSADERNLNKTLRLVKELHKRIAQREKEQTDRASLVMQAPLKLNRDPRHDFKLRDLQMRPSIGGKKETGTLSTHVNGLLFTSRSTKLEFLYSNIKHAFFQPCDNTISVILHFELHSPIMCNKKRTNFVQVYVDVIEASQDVGGQKRGYYDRDGIQEEQNERIRRNRFNEKFREFARNVEDTVAALDPEHKFEFDIPYREIMFPGVPNKTNVNIIPTVHALVALDDNPPFVMFLDEVEIAYFERVQFSLKNFDLVFVFKDFDRPVVKIRSIPREHLDSIQQYLTESDIVYYVGKVNLLWPSILKTVKEDAAYFFTEQGGWASVLGGETDEDEEEEQESEYEEDESAESEDESSEEYESAEMSDEEESDYEDEEEGPSWEELEEAAMREEQEKVARTGRKPDDDDDEDRRPSKKARSRK</sequence>
<evidence type="ECO:0000313" key="18">
    <source>
        <dbReference type="Proteomes" id="UP000290189"/>
    </source>
</evidence>
<keyword evidence="17" id="KW-1185">Reference proteome</keyword>
<comment type="subunit">
    <text evidence="10">Component of the FACT complex.</text>
</comment>
<dbReference type="InterPro" id="IPR029149">
    <property type="entry name" value="Creatin/AminoP/Spt16_N"/>
</dbReference>
<evidence type="ECO:0000313" key="15">
    <source>
        <dbReference type="EMBL" id="CEO95595.1"/>
    </source>
</evidence>
<dbReference type="Gene3D" id="2.30.29.30">
    <property type="entry name" value="Pleckstrin-homology domain (PH domain)/Phosphotyrosine-binding domain (PTB)"/>
    <property type="match status" value="1"/>
</dbReference>
<dbReference type="GO" id="GO:0006368">
    <property type="term" value="P:transcription elongation by RNA polymerase II"/>
    <property type="evidence" value="ECO:0007669"/>
    <property type="project" value="TreeGrafter"/>
</dbReference>
<geneLocation type="mitochondrion" evidence="16"/>
<dbReference type="Gene3D" id="3.40.350.10">
    <property type="entry name" value="Creatinase/prolidase N-terminal domain"/>
    <property type="match status" value="1"/>
</dbReference>
<keyword evidence="2 10" id="KW-0158">Chromosome</keyword>
<dbReference type="STRING" id="37360.A0A0G4IKI3"/>
<dbReference type="SMART" id="SM01286">
    <property type="entry name" value="SPT16"/>
    <property type="match status" value="1"/>
</dbReference>
<evidence type="ECO:0000256" key="3">
    <source>
        <dbReference type="ARBA" id="ARBA00022705"/>
    </source>
</evidence>
<evidence type="ECO:0000256" key="5">
    <source>
        <dbReference type="ARBA" id="ARBA00023015"/>
    </source>
</evidence>
<dbReference type="Gene3D" id="3.90.230.10">
    <property type="entry name" value="Creatinase/methionine aminopeptidase superfamily"/>
    <property type="match status" value="1"/>
</dbReference>
<dbReference type="PANTHER" id="PTHR13980:SF15">
    <property type="entry name" value="FACT COMPLEX SUBUNIT SPT16"/>
    <property type="match status" value="1"/>
</dbReference>
<dbReference type="Proteomes" id="UP000290189">
    <property type="component" value="Unassembled WGS sequence"/>
</dbReference>
<dbReference type="Pfam" id="PF24824">
    <property type="entry name" value="PH_SPT16"/>
    <property type="match status" value="1"/>
</dbReference>
<dbReference type="Pfam" id="PF08512">
    <property type="entry name" value="Rttp106-like_middle"/>
    <property type="match status" value="1"/>
</dbReference>
<dbReference type="Pfam" id="PF00557">
    <property type="entry name" value="Peptidase_M24"/>
    <property type="match status" value="1"/>
</dbReference>
<keyword evidence="6" id="KW-0175">Coiled coil</keyword>
<dbReference type="SUPFAM" id="SSF55920">
    <property type="entry name" value="Creatinase/aminopeptidase"/>
    <property type="match status" value="1"/>
</dbReference>
<dbReference type="GO" id="GO:0031491">
    <property type="term" value="F:nucleosome binding"/>
    <property type="evidence" value="ECO:0007669"/>
    <property type="project" value="TreeGrafter"/>
</dbReference>
<feature type="compositionally biased region" description="Basic and acidic residues" evidence="11">
    <location>
        <begin position="1003"/>
        <end position="1020"/>
    </location>
</feature>
<dbReference type="FunFam" id="3.90.230.10:FF:000005">
    <property type="entry name" value="FACT complex subunit spt16"/>
    <property type="match status" value="1"/>
</dbReference>
<dbReference type="FunFam" id="2.30.29.210:FF:000001">
    <property type="entry name" value="FACT complex subunit spt16"/>
    <property type="match status" value="1"/>
</dbReference>
<dbReference type="InterPro" id="IPR013719">
    <property type="entry name" value="RTT106/SPT16-like_middle_dom"/>
</dbReference>
<comment type="function">
    <text evidence="10">Component of the FACT complex, a general chromatin factor that acts to reorganize nucleosomes. The FACT complex is involved in multiple processes that require DNA as a template such as mRNA elongation, DNA replication and DNA repair. During transcription elongation the FACT complex acts as a histone chaperone that both destabilizes and restores nucleosomal structure. It facilitates the passage of RNA polymerase II and transcription by promoting the dissociation of one histone H2A-H2B dimer from the nucleosome, then subsequently promotes the reestablishment of the nucleosome following the passage of RNA polymerase II.</text>
</comment>
<evidence type="ECO:0000256" key="10">
    <source>
        <dbReference type="RuleBase" id="RU367052"/>
    </source>
</evidence>
<reference evidence="15 17" key="1">
    <citation type="submission" date="2015-02" db="EMBL/GenBank/DDBJ databases">
        <authorList>
            <person name="Chooi Y.-H."/>
        </authorList>
    </citation>
    <scope>NUCLEOTIDE SEQUENCE [LARGE SCALE GENOMIC DNA]</scope>
    <source>
        <strain evidence="15">E3</strain>
    </source>
</reference>
<dbReference type="InterPro" id="IPR013953">
    <property type="entry name" value="FACT_SPT16_M"/>
</dbReference>
<feature type="domain" description="FACT complex subunit SPT16 N-terminal lobe" evidence="12">
    <location>
        <begin position="6"/>
        <end position="171"/>
    </location>
</feature>
<dbReference type="Gene3D" id="2.30.29.150">
    <property type="match status" value="1"/>
</dbReference>
<keyword evidence="5 10" id="KW-0805">Transcription regulation</keyword>
<dbReference type="SMART" id="SM01287">
    <property type="entry name" value="Rtt106"/>
    <property type="match status" value="1"/>
</dbReference>
<dbReference type="FunFam" id="2.30.29.30:FF:000017">
    <property type="entry name" value="FACT complex subunit SPT16"/>
    <property type="match status" value="1"/>
</dbReference>
<dbReference type="Gene3D" id="2.30.29.210">
    <property type="entry name" value="FACT complex subunit Spt16p/Cdc68p"/>
    <property type="match status" value="1"/>
</dbReference>
<dbReference type="InterPro" id="IPR036005">
    <property type="entry name" value="Creatinase/aminopeptidase-like"/>
</dbReference>
<feature type="region of interest" description="Disordered" evidence="11">
    <location>
        <begin position="462"/>
        <end position="496"/>
    </location>
</feature>
<dbReference type="OrthoDB" id="10251642at2759"/>
<dbReference type="EMBL" id="CDSF01000024">
    <property type="protein sequence ID" value="CEO95595.1"/>
    <property type="molecule type" value="Genomic_DNA"/>
</dbReference>
<dbReference type="OMA" id="YHINTIP"/>
<dbReference type="EMBL" id="OVEO01000014">
    <property type="protein sequence ID" value="SPR00464.1"/>
    <property type="molecule type" value="Genomic_DNA"/>
</dbReference>
<evidence type="ECO:0000313" key="16">
    <source>
        <dbReference type="EMBL" id="SPR00464.1"/>
    </source>
</evidence>
<evidence type="ECO:0000259" key="13">
    <source>
        <dbReference type="SMART" id="SM01286"/>
    </source>
</evidence>
<dbReference type="InterPro" id="IPR000994">
    <property type="entry name" value="Pept_M24"/>
</dbReference>
<evidence type="ECO:0000256" key="6">
    <source>
        <dbReference type="ARBA" id="ARBA00023054"/>
    </source>
</evidence>
<keyword evidence="8 10" id="KW-0234">DNA repair</keyword>
<evidence type="ECO:0000256" key="7">
    <source>
        <dbReference type="ARBA" id="ARBA00023163"/>
    </source>
</evidence>
<evidence type="ECO:0000256" key="11">
    <source>
        <dbReference type="SAM" id="MobiDB-lite"/>
    </source>
</evidence>
<feature type="compositionally biased region" description="Basic and acidic residues" evidence="11">
    <location>
        <begin position="485"/>
        <end position="496"/>
    </location>
</feature>
<evidence type="ECO:0000256" key="4">
    <source>
        <dbReference type="ARBA" id="ARBA00022763"/>
    </source>
</evidence>
<evidence type="ECO:0000256" key="8">
    <source>
        <dbReference type="ARBA" id="ARBA00023204"/>
    </source>
</evidence>
<dbReference type="SMART" id="SM01285">
    <property type="entry name" value="FACT-Spt16_Nlob"/>
    <property type="match status" value="1"/>
</dbReference>
<comment type="similarity">
    <text evidence="1 10">Belongs to the peptidase M24 family. SPT16 subfamily.</text>
</comment>
<dbReference type="PANTHER" id="PTHR13980">
    <property type="entry name" value="CDC68 RELATED"/>
    <property type="match status" value="1"/>
</dbReference>
<dbReference type="Pfam" id="PF08644">
    <property type="entry name" value="SPT16"/>
    <property type="match status" value="1"/>
</dbReference>
<dbReference type="Pfam" id="PF14826">
    <property type="entry name" value="FACT-Spt16_Nlob"/>
    <property type="match status" value="1"/>
</dbReference>